<dbReference type="Proteomes" id="UP000294980">
    <property type="component" value="Unassembled WGS sequence"/>
</dbReference>
<dbReference type="GO" id="GO:0005737">
    <property type="term" value="C:cytoplasm"/>
    <property type="evidence" value="ECO:0007669"/>
    <property type="project" value="UniProtKB-SubCell"/>
</dbReference>
<dbReference type="Gene3D" id="3.40.50.12370">
    <property type="match status" value="1"/>
</dbReference>
<reference evidence="6 7" key="1">
    <citation type="submission" date="2019-03" db="EMBL/GenBank/DDBJ databases">
        <title>Genomic Encyclopedia of Type Strains, Phase IV (KMG-IV): sequencing the most valuable type-strain genomes for metagenomic binning, comparative biology and taxonomic classification.</title>
        <authorList>
            <person name="Goeker M."/>
        </authorList>
    </citation>
    <scope>NUCLEOTIDE SEQUENCE [LARGE SCALE GENOMIC DNA]</scope>
    <source>
        <strain evidence="6 7">DSM 23344</strain>
    </source>
</reference>
<comment type="similarity">
    <text evidence="2">Belongs to the universal stress protein A family.</text>
</comment>
<gene>
    <name evidence="6" type="ORF">EV688_102169</name>
</gene>
<dbReference type="PANTHER" id="PTHR47892">
    <property type="entry name" value="UNIVERSAL STRESS PROTEIN E"/>
    <property type="match status" value="1"/>
</dbReference>
<feature type="domain" description="UspA" evidence="5">
    <location>
        <begin position="164"/>
        <end position="300"/>
    </location>
</feature>
<dbReference type="PANTHER" id="PTHR47892:SF1">
    <property type="entry name" value="UNIVERSAL STRESS PROTEIN E"/>
    <property type="match status" value="1"/>
</dbReference>
<dbReference type="CDD" id="cd00293">
    <property type="entry name" value="USP-like"/>
    <property type="match status" value="2"/>
</dbReference>
<dbReference type="Pfam" id="PF00582">
    <property type="entry name" value="Usp"/>
    <property type="match status" value="2"/>
</dbReference>
<evidence type="ECO:0000259" key="5">
    <source>
        <dbReference type="Pfam" id="PF00582"/>
    </source>
</evidence>
<dbReference type="AlphaFoldDB" id="A0A4R2KXC6"/>
<proteinExistence type="inferred from homology"/>
<name>A0A4R2KXC6_9GAMM</name>
<dbReference type="PRINTS" id="PR01438">
    <property type="entry name" value="UNVRSLSTRESS"/>
</dbReference>
<evidence type="ECO:0000256" key="3">
    <source>
        <dbReference type="ARBA" id="ARBA00022490"/>
    </source>
</evidence>
<dbReference type="EMBL" id="SLWX01000002">
    <property type="protein sequence ID" value="TCO77712.1"/>
    <property type="molecule type" value="Genomic_DNA"/>
</dbReference>
<comment type="function">
    <text evidence="4">Required for resistance to DNA-damaging agents.</text>
</comment>
<evidence type="ECO:0000256" key="4">
    <source>
        <dbReference type="ARBA" id="ARBA00037131"/>
    </source>
</evidence>
<dbReference type="InterPro" id="IPR006016">
    <property type="entry name" value="UspA"/>
</dbReference>
<evidence type="ECO:0000256" key="2">
    <source>
        <dbReference type="ARBA" id="ARBA00008791"/>
    </source>
</evidence>
<dbReference type="InterPro" id="IPR006015">
    <property type="entry name" value="Universal_stress_UspA"/>
</dbReference>
<keyword evidence="3" id="KW-0963">Cytoplasm</keyword>
<dbReference type="SUPFAM" id="SSF52402">
    <property type="entry name" value="Adenine nucleotide alpha hydrolases-like"/>
    <property type="match status" value="2"/>
</dbReference>
<comment type="caution">
    <text evidence="6">The sequence shown here is derived from an EMBL/GenBank/DDBJ whole genome shotgun (WGS) entry which is preliminary data.</text>
</comment>
<sequence length="310" mass="33573">MEETTNMIQFRKVLVAVDIDYKSGTIADTGAVAVREALTTARRDNAEVTFMHVINSPGNKQASGAPDTSTAAGKQHAAALKILGKLQADAGKDLRSQTAIRFGEHWREILHAVVEENHDLVVIGTRKRSLAGRLLFGSTGNKLLRLCPCPVWVVKDEPRPEHPTVLIAHDLTPVGEAALSIAAALKQQFDGADVKVLHVVEHPEAAHFLDSVARDERQRRLDDAKATIEAQCRSLLPEGTWDITITDGNAYARILEHLEKNPVDLLVMGTVARQGIAGLLTGNTAENVLPWANCSVIAIKPPGFTPPIEP</sequence>
<organism evidence="6 7">
    <name type="scientific">Chromatocurvus halotolerans</name>
    <dbReference type="NCBI Taxonomy" id="1132028"/>
    <lineage>
        <taxon>Bacteria</taxon>
        <taxon>Pseudomonadati</taxon>
        <taxon>Pseudomonadota</taxon>
        <taxon>Gammaproteobacteria</taxon>
        <taxon>Cellvibrionales</taxon>
        <taxon>Halieaceae</taxon>
        <taxon>Chromatocurvus</taxon>
    </lineage>
</organism>
<keyword evidence="7" id="KW-1185">Reference proteome</keyword>
<protein>
    <submittedName>
        <fullName evidence="6">Nucleotide-binding universal stress UspA family protein</fullName>
    </submittedName>
</protein>
<feature type="domain" description="UspA" evidence="5">
    <location>
        <begin position="10"/>
        <end position="155"/>
    </location>
</feature>
<evidence type="ECO:0000313" key="7">
    <source>
        <dbReference type="Proteomes" id="UP000294980"/>
    </source>
</evidence>
<accession>A0A4R2KXC6</accession>
<comment type="subcellular location">
    <subcellularLocation>
        <location evidence="1">Cytoplasm</location>
    </subcellularLocation>
</comment>
<evidence type="ECO:0000256" key="1">
    <source>
        <dbReference type="ARBA" id="ARBA00004496"/>
    </source>
</evidence>
<evidence type="ECO:0000313" key="6">
    <source>
        <dbReference type="EMBL" id="TCO77712.1"/>
    </source>
</evidence>